<dbReference type="EMBL" id="DVMJ01000088">
    <property type="protein sequence ID" value="HIU14385.1"/>
    <property type="molecule type" value="Genomic_DNA"/>
</dbReference>
<name>A0A9D1HPK9_9FIRM</name>
<protein>
    <submittedName>
        <fullName evidence="1">Uncharacterized protein</fullName>
    </submittedName>
</protein>
<reference evidence="1" key="1">
    <citation type="submission" date="2020-10" db="EMBL/GenBank/DDBJ databases">
        <authorList>
            <person name="Gilroy R."/>
        </authorList>
    </citation>
    <scope>NUCLEOTIDE SEQUENCE</scope>
    <source>
        <strain evidence="1">CHK195-11698</strain>
    </source>
</reference>
<gene>
    <name evidence="1" type="ORF">IAD15_10010</name>
</gene>
<organism evidence="1 2">
    <name type="scientific">Candidatus Fimiplasma intestinipullorum</name>
    <dbReference type="NCBI Taxonomy" id="2840825"/>
    <lineage>
        <taxon>Bacteria</taxon>
        <taxon>Bacillati</taxon>
        <taxon>Bacillota</taxon>
        <taxon>Clostridia</taxon>
        <taxon>Eubacteriales</taxon>
        <taxon>Candidatus Fimiplasma</taxon>
    </lineage>
</organism>
<comment type="caution">
    <text evidence="1">The sequence shown here is derived from an EMBL/GenBank/DDBJ whole genome shotgun (WGS) entry which is preliminary data.</text>
</comment>
<accession>A0A9D1HPK9</accession>
<sequence length="58" mass="6997">MYRSRDDFKILVTDEMHQELANQSQLFYMKQAQVINALFEKMDEKFDEIYAAISENKM</sequence>
<dbReference type="Proteomes" id="UP000824175">
    <property type="component" value="Unassembled WGS sequence"/>
</dbReference>
<reference evidence="1" key="2">
    <citation type="journal article" date="2021" name="PeerJ">
        <title>Extensive microbial diversity within the chicken gut microbiome revealed by metagenomics and culture.</title>
        <authorList>
            <person name="Gilroy R."/>
            <person name="Ravi A."/>
            <person name="Getino M."/>
            <person name="Pursley I."/>
            <person name="Horton D.L."/>
            <person name="Alikhan N.F."/>
            <person name="Baker D."/>
            <person name="Gharbi K."/>
            <person name="Hall N."/>
            <person name="Watson M."/>
            <person name="Adriaenssens E.M."/>
            <person name="Foster-Nyarko E."/>
            <person name="Jarju S."/>
            <person name="Secka A."/>
            <person name="Antonio M."/>
            <person name="Oren A."/>
            <person name="Chaudhuri R.R."/>
            <person name="La Ragione R."/>
            <person name="Hildebrand F."/>
            <person name="Pallen M.J."/>
        </authorList>
    </citation>
    <scope>NUCLEOTIDE SEQUENCE</scope>
    <source>
        <strain evidence="1">CHK195-11698</strain>
    </source>
</reference>
<evidence type="ECO:0000313" key="1">
    <source>
        <dbReference type="EMBL" id="HIU14385.1"/>
    </source>
</evidence>
<proteinExistence type="predicted"/>
<evidence type="ECO:0000313" key="2">
    <source>
        <dbReference type="Proteomes" id="UP000824175"/>
    </source>
</evidence>
<dbReference type="AlphaFoldDB" id="A0A9D1HPK9"/>